<comment type="similarity">
    <text evidence="1 2">Belongs to the enoyl-CoA hydratase/isomerase family.</text>
</comment>
<accession>A0A1I2UGY4</accession>
<protein>
    <submittedName>
        <fullName evidence="3">Methylglutaconyl-CoA hydratase</fullName>
    </submittedName>
</protein>
<dbReference type="InterPro" id="IPR051683">
    <property type="entry name" value="Enoyl-CoA_Hydratase/Isomerase"/>
</dbReference>
<dbReference type="AlphaFoldDB" id="A0A1I2UGY4"/>
<evidence type="ECO:0000313" key="3">
    <source>
        <dbReference type="EMBL" id="SFG76412.1"/>
    </source>
</evidence>
<evidence type="ECO:0000313" key="4">
    <source>
        <dbReference type="Proteomes" id="UP000199666"/>
    </source>
</evidence>
<proteinExistence type="inferred from homology"/>
<dbReference type="GO" id="GO:0003824">
    <property type="term" value="F:catalytic activity"/>
    <property type="evidence" value="ECO:0007669"/>
    <property type="project" value="InterPro"/>
</dbReference>
<keyword evidence="4" id="KW-1185">Reference proteome</keyword>
<dbReference type="InterPro" id="IPR018376">
    <property type="entry name" value="Enoyl-CoA_hyd/isom_CS"/>
</dbReference>
<dbReference type="CDD" id="cd06558">
    <property type="entry name" value="crotonase-like"/>
    <property type="match status" value="1"/>
</dbReference>
<dbReference type="PROSITE" id="PS00166">
    <property type="entry name" value="ENOYL_COA_HYDRATASE"/>
    <property type="match status" value="1"/>
</dbReference>
<organism evidence="3 4">
    <name type="scientific">Pedobacter insulae</name>
    <dbReference type="NCBI Taxonomy" id="414048"/>
    <lineage>
        <taxon>Bacteria</taxon>
        <taxon>Pseudomonadati</taxon>
        <taxon>Bacteroidota</taxon>
        <taxon>Sphingobacteriia</taxon>
        <taxon>Sphingobacteriales</taxon>
        <taxon>Sphingobacteriaceae</taxon>
        <taxon>Pedobacter</taxon>
    </lineage>
</organism>
<dbReference type="InterPro" id="IPR001753">
    <property type="entry name" value="Enoyl-CoA_hydra/iso"/>
</dbReference>
<dbReference type="InterPro" id="IPR029045">
    <property type="entry name" value="ClpP/crotonase-like_dom_sf"/>
</dbReference>
<name>A0A1I2UGY4_9SPHI</name>
<dbReference type="STRING" id="414048.SAMN04489864_102160"/>
<dbReference type="Gene3D" id="1.10.12.10">
    <property type="entry name" value="Lyase 2-enoyl-coa Hydratase, Chain A, domain 2"/>
    <property type="match status" value="1"/>
</dbReference>
<dbReference type="RefSeq" id="WP_090992220.1">
    <property type="nucleotide sequence ID" value="NZ_FOPP01000002.1"/>
</dbReference>
<dbReference type="Pfam" id="PF00378">
    <property type="entry name" value="ECH_1"/>
    <property type="match status" value="1"/>
</dbReference>
<reference evidence="3 4" key="1">
    <citation type="submission" date="2016-10" db="EMBL/GenBank/DDBJ databases">
        <authorList>
            <person name="de Groot N.N."/>
        </authorList>
    </citation>
    <scope>NUCLEOTIDE SEQUENCE [LARGE SCALE GENOMIC DNA]</scope>
    <source>
        <strain evidence="3 4">DSM 18684</strain>
    </source>
</reference>
<sequence>MSEPIVLYEVRNRIASIIINRVEKRNALNPELVNLLTHYLVKAGEDVDVKVVILKANGPVFSAGADLAYLQQLQRNSYEENLADSKNLKELFTTILYLPKIVIAQVEGHAIAGGCGLATVCDVIFAVPEANFGYTEVKLGFVPAIVSCLLMRKTSETIAKQILLTGELFSAETALNYNLISFVTNQAEIAQKVNDFALNLCANSSTSSLSVTKQLINEVTYDGLEKSLESAVQINARVRESEDFKKGIASFINKEKIKW</sequence>
<evidence type="ECO:0000256" key="2">
    <source>
        <dbReference type="RuleBase" id="RU003707"/>
    </source>
</evidence>
<dbReference type="PANTHER" id="PTHR42964:SF1">
    <property type="entry name" value="POLYKETIDE BIOSYNTHESIS ENOYL-COA HYDRATASE PKSH-RELATED"/>
    <property type="match status" value="1"/>
</dbReference>
<dbReference type="InterPro" id="IPR014748">
    <property type="entry name" value="Enoyl-CoA_hydra_C"/>
</dbReference>
<evidence type="ECO:0000256" key="1">
    <source>
        <dbReference type="ARBA" id="ARBA00005254"/>
    </source>
</evidence>
<dbReference type="Proteomes" id="UP000199666">
    <property type="component" value="Unassembled WGS sequence"/>
</dbReference>
<gene>
    <name evidence="3" type="ORF">SAMN04489864_102160</name>
</gene>
<dbReference type="Gene3D" id="3.90.226.10">
    <property type="entry name" value="2-enoyl-CoA Hydratase, Chain A, domain 1"/>
    <property type="match status" value="1"/>
</dbReference>
<dbReference type="SUPFAM" id="SSF52096">
    <property type="entry name" value="ClpP/crotonase"/>
    <property type="match status" value="1"/>
</dbReference>
<dbReference type="OrthoDB" id="9775794at2"/>
<dbReference type="PANTHER" id="PTHR42964">
    <property type="entry name" value="ENOYL-COA HYDRATASE"/>
    <property type="match status" value="1"/>
</dbReference>
<dbReference type="EMBL" id="FOPP01000002">
    <property type="protein sequence ID" value="SFG76412.1"/>
    <property type="molecule type" value="Genomic_DNA"/>
</dbReference>